<dbReference type="AlphaFoldDB" id="A0A9W4JE73"/>
<dbReference type="PANTHER" id="PTHR45458:SF3">
    <property type="entry name" value="CHAIN DEHYDROGENASE (ATSC), PUTATIVE-RELATED"/>
    <property type="match status" value="1"/>
</dbReference>
<dbReference type="InterPro" id="IPR052184">
    <property type="entry name" value="SDR_enzymes"/>
</dbReference>
<accession>A0A9W4JE73</accession>
<evidence type="ECO:0000313" key="1">
    <source>
        <dbReference type="EMBL" id="CAG8392917.1"/>
    </source>
</evidence>
<dbReference type="Gene3D" id="3.40.50.720">
    <property type="entry name" value="NAD(P)-binding Rossmann-like Domain"/>
    <property type="match status" value="1"/>
</dbReference>
<dbReference type="OrthoDB" id="10263751at2759"/>
<proteinExistence type="predicted"/>
<dbReference type="SUPFAM" id="SSF51735">
    <property type="entry name" value="NAD(P)-binding Rossmann-fold domains"/>
    <property type="match status" value="1"/>
</dbReference>
<protein>
    <submittedName>
        <fullName evidence="1">Uncharacterized protein</fullName>
    </submittedName>
</protein>
<evidence type="ECO:0000313" key="2">
    <source>
        <dbReference type="Proteomes" id="UP001152649"/>
    </source>
</evidence>
<sequence>MSSYLVTGASRGLGFDFIRQLAQNPTNTVIGLVRDKAAAEKKVLEEGLSNVHIVEA</sequence>
<dbReference type="PANTHER" id="PTHR45458">
    <property type="entry name" value="SHORT-CHAIN DEHYDROGENASE/REDUCTASE SDR"/>
    <property type="match status" value="1"/>
</dbReference>
<dbReference type="GO" id="GO:0016616">
    <property type="term" value="F:oxidoreductase activity, acting on the CH-OH group of donors, NAD or NADP as acceptor"/>
    <property type="evidence" value="ECO:0007669"/>
    <property type="project" value="TreeGrafter"/>
</dbReference>
<comment type="caution">
    <text evidence="1">The sequence shown here is derived from an EMBL/GenBank/DDBJ whole genome shotgun (WGS) entry which is preliminary data.</text>
</comment>
<gene>
    <name evidence="1" type="ORF">PSALAMII_LOCUS6966</name>
</gene>
<organism evidence="1 2">
    <name type="scientific">Penicillium salamii</name>
    <dbReference type="NCBI Taxonomy" id="1612424"/>
    <lineage>
        <taxon>Eukaryota</taxon>
        <taxon>Fungi</taxon>
        <taxon>Dikarya</taxon>
        <taxon>Ascomycota</taxon>
        <taxon>Pezizomycotina</taxon>
        <taxon>Eurotiomycetes</taxon>
        <taxon>Eurotiomycetidae</taxon>
        <taxon>Eurotiales</taxon>
        <taxon>Aspergillaceae</taxon>
        <taxon>Penicillium</taxon>
    </lineage>
</organism>
<dbReference type="EMBL" id="CAJVPG010000332">
    <property type="protein sequence ID" value="CAG8392917.1"/>
    <property type="molecule type" value="Genomic_DNA"/>
</dbReference>
<name>A0A9W4JE73_9EURO</name>
<dbReference type="InterPro" id="IPR036291">
    <property type="entry name" value="NAD(P)-bd_dom_sf"/>
</dbReference>
<reference evidence="1" key="1">
    <citation type="submission" date="2021-07" db="EMBL/GenBank/DDBJ databases">
        <authorList>
            <person name="Branca A.L. A."/>
        </authorList>
    </citation>
    <scope>NUCLEOTIDE SEQUENCE</scope>
</reference>
<dbReference type="Proteomes" id="UP001152649">
    <property type="component" value="Unassembled WGS sequence"/>
</dbReference>
<keyword evidence="2" id="KW-1185">Reference proteome</keyword>